<comment type="caution">
    <text evidence="5">The sequence shown here is derived from an EMBL/GenBank/DDBJ whole genome shotgun (WGS) entry which is preliminary data.</text>
</comment>
<sequence>MANHKIAQYSIEAQQDIQFYYTGTEQCVGGQSWGPAIKQSYKIFYIHSGKGIYRVGDVTYHLSQGHVFLISPYVVSFFQADEKEPWNFSWVAFGGGIVQDYLRQAGFTPDNPVITCDRELEIRQCFNKLFDANQQVYSKPLQLTSALYAFLALLLESSQQESSFSQQKTIKDLYVAQAISFMKNNYARTITIEEMAQTLGLSRKYITSLFKAAIGTPPQHYLGEIRLSKACELLTSTSLSIKEIAYSVGYTDQLHLSRMFKKLYGISPSQYRDGIQLPTSQLSQTN</sequence>
<keyword evidence="6" id="KW-1185">Reference proteome</keyword>
<evidence type="ECO:0000256" key="1">
    <source>
        <dbReference type="ARBA" id="ARBA00023015"/>
    </source>
</evidence>
<dbReference type="PRINTS" id="PR00032">
    <property type="entry name" value="HTHARAC"/>
</dbReference>
<keyword evidence="1" id="KW-0805">Transcription regulation</keyword>
<dbReference type="SMART" id="SM00342">
    <property type="entry name" value="HTH_ARAC"/>
    <property type="match status" value="1"/>
</dbReference>
<dbReference type="Pfam" id="PF12833">
    <property type="entry name" value="HTH_18"/>
    <property type="match status" value="1"/>
</dbReference>
<dbReference type="Gene3D" id="1.10.10.60">
    <property type="entry name" value="Homeodomain-like"/>
    <property type="match status" value="2"/>
</dbReference>
<dbReference type="SUPFAM" id="SSF46689">
    <property type="entry name" value="Homeodomain-like"/>
    <property type="match status" value="2"/>
</dbReference>
<dbReference type="CDD" id="cd06986">
    <property type="entry name" value="cupin_MmsR-like_N"/>
    <property type="match status" value="1"/>
</dbReference>
<keyword evidence="2" id="KW-0238">DNA-binding</keyword>
<dbReference type="InterPro" id="IPR018062">
    <property type="entry name" value="HTH_AraC-typ_CS"/>
</dbReference>
<dbReference type="SUPFAM" id="SSF51215">
    <property type="entry name" value="Regulatory protein AraC"/>
    <property type="match status" value="1"/>
</dbReference>
<dbReference type="PROSITE" id="PS01124">
    <property type="entry name" value="HTH_ARAC_FAMILY_2"/>
    <property type="match status" value="1"/>
</dbReference>
<evidence type="ECO:0000259" key="4">
    <source>
        <dbReference type="PROSITE" id="PS01124"/>
    </source>
</evidence>
<dbReference type="InterPro" id="IPR037923">
    <property type="entry name" value="HTH-like"/>
</dbReference>
<dbReference type="InterPro" id="IPR018060">
    <property type="entry name" value="HTH_AraC"/>
</dbReference>
<evidence type="ECO:0000256" key="2">
    <source>
        <dbReference type="ARBA" id="ARBA00023125"/>
    </source>
</evidence>
<name>A0ABX1XDS0_9BACL</name>
<dbReference type="PANTHER" id="PTHR43280:SF30">
    <property type="entry name" value="MMSAB OPERON REGULATORY PROTEIN"/>
    <property type="match status" value="1"/>
</dbReference>
<dbReference type="InterPro" id="IPR003313">
    <property type="entry name" value="AraC-bd"/>
</dbReference>
<reference evidence="5 6" key="1">
    <citation type="submission" date="2019-10" db="EMBL/GenBank/DDBJ databases">
        <title>Description of Paenibacillus humi sp. nov.</title>
        <authorList>
            <person name="Carlier A."/>
            <person name="Qi S."/>
        </authorList>
    </citation>
    <scope>NUCLEOTIDE SEQUENCE [LARGE SCALE GENOMIC DNA]</scope>
    <source>
        <strain evidence="5 6">LMG 31461</strain>
    </source>
</reference>
<dbReference type="InterPro" id="IPR020449">
    <property type="entry name" value="Tscrpt_reg_AraC-type_HTH"/>
</dbReference>
<proteinExistence type="predicted"/>
<evidence type="ECO:0000256" key="3">
    <source>
        <dbReference type="ARBA" id="ARBA00023163"/>
    </source>
</evidence>
<gene>
    <name evidence="5" type="ORF">GC096_21525</name>
</gene>
<dbReference type="InterPro" id="IPR009057">
    <property type="entry name" value="Homeodomain-like_sf"/>
</dbReference>
<evidence type="ECO:0000313" key="6">
    <source>
        <dbReference type="Proteomes" id="UP000653578"/>
    </source>
</evidence>
<evidence type="ECO:0000313" key="5">
    <source>
        <dbReference type="EMBL" id="NOU66628.1"/>
    </source>
</evidence>
<dbReference type="PANTHER" id="PTHR43280">
    <property type="entry name" value="ARAC-FAMILY TRANSCRIPTIONAL REGULATOR"/>
    <property type="match status" value="1"/>
</dbReference>
<dbReference type="EMBL" id="WHNY01000064">
    <property type="protein sequence ID" value="NOU66628.1"/>
    <property type="molecule type" value="Genomic_DNA"/>
</dbReference>
<dbReference type="RefSeq" id="WP_171633108.1">
    <property type="nucleotide sequence ID" value="NZ_WHNY01000064.1"/>
</dbReference>
<feature type="domain" description="HTH araC/xylS-type" evidence="4">
    <location>
        <begin position="176"/>
        <end position="274"/>
    </location>
</feature>
<organism evidence="5 6">
    <name type="scientific">Paenibacillus plantarum</name>
    <dbReference type="NCBI Taxonomy" id="2654975"/>
    <lineage>
        <taxon>Bacteria</taxon>
        <taxon>Bacillati</taxon>
        <taxon>Bacillota</taxon>
        <taxon>Bacilli</taxon>
        <taxon>Bacillales</taxon>
        <taxon>Paenibacillaceae</taxon>
        <taxon>Paenibacillus</taxon>
    </lineage>
</organism>
<accession>A0ABX1XDS0</accession>
<keyword evidence="3" id="KW-0804">Transcription</keyword>
<dbReference type="Pfam" id="PF02311">
    <property type="entry name" value="AraC_binding"/>
    <property type="match status" value="1"/>
</dbReference>
<protein>
    <submittedName>
        <fullName evidence="5">Helix-turn-helix domain-containing protein</fullName>
    </submittedName>
</protein>
<dbReference type="PROSITE" id="PS00041">
    <property type="entry name" value="HTH_ARAC_FAMILY_1"/>
    <property type="match status" value="1"/>
</dbReference>
<dbReference type="Proteomes" id="UP000653578">
    <property type="component" value="Unassembled WGS sequence"/>
</dbReference>
<dbReference type="Gene3D" id="2.60.120.280">
    <property type="entry name" value="Regulatory protein AraC"/>
    <property type="match status" value="1"/>
</dbReference>